<name>A0A143HC09_9BACL</name>
<gene>
    <name evidence="5" type="ORF">ATY39_04665</name>
</gene>
<evidence type="ECO:0000256" key="3">
    <source>
        <dbReference type="PIRNR" id="PIRNR021362"/>
    </source>
</evidence>
<dbReference type="GO" id="GO:0009264">
    <property type="term" value="P:deoxyribonucleotide catabolic process"/>
    <property type="evidence" value="ECO:0007669"/>
    <property type="project" value="InterPro"/>
</dbReference>
<protein>
    <recommendedName>
        <fullName evidence="3">Nucleotidase</fullName>
        <ecNumber evidence="3">3.1.3.-</ecNumber>
    </recommendedName>
</protein>
<proteinExistence type="inferred from homology"/>
<reference evidence="6" key="2">
    <citation type="submission" date="2016-03" db="EMBL/GenBank/DDBJ databases">
        <authorList>
            <person name="Ploux O."/>
        </authorList>
    </citation>
    <scope>NUCLEOTIDE SEQUENCE [LARGE SCALE GENOMIC DNA]</scope>
    <source>
        <strain evidence="6">PP9</strain>
    </source>
</reference>
<feature type="active site" description="Proton donor" evidence="4">
    <location>
        <position position="12"/>
    </location>
</feature>
<dbReference type="AlphaFoldDB" id="A0A143HC09"/>
<dbReference type="InterPro" id="IPR009206">
    <property type="entry name" value="Nucleotidase_putative"/>
</dbReference>
<dbReference type="OrthoDB" id="2471595at2"/>
<evidence type="ECO:0000256" key="4">
    <source>
        <dbReference type="PIRSR" id="PIRSR610708-1"/>
    </source>
</evidence>
<organism evidence="5 6">
    <name type="scientific">Rummeliibacillus stabekisii</name>
    <dbReference type="NCBI Taxonomy" id="241244"/>
    <lineage>
        <taxon>Bacteria</taxon>
        <taxon>Bacillati</taxon>
        <taxon>Bacillota</taxon>
        <taxon>Bacilli</taxon>
        <taxon>Bacillales</taxon>
        <taxon>Caryophanaceae</taxon>
        <taxon>Rummeliibacillus</taxon>
    </lineage>
</organism>
<dbReference type="RefSeq" id="WP_066786531.1">
    <property type="nucleotide sequence ID" value="NZ_CP014806.1"/>
</dbReference>
<evidence type="ECO:0000256" key="2">
    <source>
        <dbReference type="ARBA" id="ARBA00022801"/>
    </source>
</evidence>
<dbReference type="SUPFAM" id="SSF56784">
    <property type="entry name" value="HAD-like"/>
    <property type="match status" value="1"/>
</dbReference>
<evidence type="ECO:0000313" key="5">
    <source>
        <dbReference type="EMBL" id="AMW98801.1"/>
    </source>
</evidence>
<comment type="similarity">
    <text evidence="1 3">Belongs to the 5'(3')-deoxyribonucleotidase family.</text>
</comment>
<reference evidence="5 6" key="1">
    <citation type="journal article" date="2016" name="Genome Announc.">
        <title>Whole-Genome Sequence of Rummeliibacillus stabekisii Strain PP9 Isolated from Antarctic Soil.</title>
        <authorList>
            <person name="da Mota F.F."/>
            <person name="Vollu R.E."/>
            <person name="Jurelevicius D."/>
            <person name="Seldin L."/>
        </authorList>
    </citation>
    <scope>NUCLEOTIDE SEQUENCE [LARGE SCALE GENOMIC DNA]</scope>
    <source>
        <strain evidence="5 6">PP9</strain>
    </source>
</reference>
<dbReference type="Gene3D" id="3.40.50.1000">
    <property type="entry name" value="HAD superfamily/HAD-like"/>
    <property type="match status" value="1"/>
</dbReference>
<dbReference type="InterPro" id="IPR023214">
    <property type="entry name" value="HAD_sf"/>
</dbReference>
<dbReference type="InterPro" id="IPR010708">
    <property type="entry name" value="5'(3')-deoxyribonucleotidase"/>
</dbReference>
<dbReference type="STRING" id="241244.ATY39_04665"/>
<dbReference type="Proteomes" id="UP000076021">
    <property type="component" value="Chromosome"/>
</dbReference>
<keyword evidence="2 3" id="KW-0378">Hydrolase</keyword>
<sequence length="190" mass="22350">MEKKYSFGIDIDGTVTTPEFLLPHINKAFNRNLLLDDVTQYDLTKVLNIDAQTFYDWYRKEELNMYSNPPVQLEAQRILSKWHNDVMLNFITAREENSREVTDLWFKTNLLPYDLLEIVGNTDKVIAAKKHGVHLFMEDKHDNAVRIHEELKIPVLLFDAPYNRDAIPDGVIRVQNWTEAENWVKKEFGI</sequence>
<dbReference type="EC" id="3.1.3.-" evidence="3"/>
<dbReference type="InterPro" id="IPR036412">
    <property type="entry name" value="HAD-like_sf"/>
</dbReference>
<accession>A0A143HC09</accession>
<feature type="active site" description="Nucleophile" evidence="4">
    <location>
        <position position="10"/>
    </location>
</feature>
<evidence type="ECO:0000256" key="1">
    <source>
        <dbReference type="ARBA" id="ARBA00009589"/>
    </source>
</evidence>
<dbReference type="KEGG" id="rst:ATY39_04665"/>
<dbReference type="InterPro" id="IPR052419">
    <property type="entry name" value="5_3-deoxyribonucleotidase-like"/>
</dbReference>
<dbReference type="Pfam" id="PF06941">
    <property type="entry name" value="NT5C"/>
    <property type="match status" value="1"/>
</dbReference>
<evidence type="ECO:0000313" key="6">
    <source>
        <dbReference type="Proteomes" id="UP000076021"/>
    </source>
</evidence>
<dbReference type="GO" id="GO:0008253">
    <property type="term" value="F:5'-nucleotidase activity"/>
    <property type="evidence" value="ECO:0007669"/>
    <property type="project" value="InterPro"/>
</dbReference>
<dbReference type="PANTHER" id="PTHR35134:SF2">
    <property type="entry name" value="NUCLEOTIDASE YQFW-RELATED"/>
    <property type="match status" value="1"/>
</dbReference>
<keyword evidence="6" id="KW-1185">Reference proteome</keyword>
<dbReference type="PIRSF" id="PIRSF021362">
    <property type="entry name" value="UCP021362_HAD"/>
    <property type="match status" value="1"/>
</dbReference>
<dbReference type="PANTHER" id="PTHR35134">
    <property type="entry name" value="NUCLEOTIDASE YQFW-RELATED"/>
    <property type="match status" value="1"/>
</dbReference>
<dbReference type="EMBL" id="CP014806">
    <property type="protein sequence ID" value="AMW98801.1"/>
    <property type="molecule type" value="Genomic_DNA"/>
</dbReference>